<accession>A0ABP9TH52</accession>
<dbReference type="SUPFAM" id="SSF103473">
    <property type="entry name" value="MFS general substrate transporter"/>
    <property type="match status" value="1"/>
</dbReference>
<dbReference type="InterPro" id="IPR036259">
    <property type="entry name" value="MFS_trans_sf"/>
</dbReference>
<dbReference type="PROSITE" id="PS50850">
    <property type="entry name" value="MFS"/>
    <property type="match status" value="1"/>
</dbReference>
<evidence type="ECO:0000256" key="7">
    <source>
        <dbReference type="SAM" id="Phobius"/>
    </source>
</evidence>
<dbReference type="InterPro" id="IPR020846">
    <property type="entry name" value="MFS_dom"/>
</dbReference>
<feature type="transmembrane region" description="Helical" evidence="7">
    <location>
        <begin position="101"/>
        <end position="124"/>
    </location>
</feature>
<keyword evidence="5 7" id="KW-1133">Transmembrane helix</keyword>
<reference evidence="10" key="1">
    <citation type="journal article" date="2019" name="Int. J. Syst. Evol. Microbiol.">
        <title>The Global Catalogue of Microorganisms (GCM) 10K type strain sequencing project: providing services to taxonomists for standard genome sequencing and annotation.</title>
        <authorList>
            <consortium name="The Broad Institute Genomics Platform"/>
            <consortium name="The Broad Institute Genome Sequencing Center for Infectious Disease"/>
            <person name="Wu L."/>
            <person name="Ma J."/>
        </authorList>
    </citation>
    <scope>NUCLEOTIDE SEQUENCE [LARGE SCALE GENOMIC DNA]</scope>
    <source>
        <strain evidence="10">JCM 18952</strain>
    </source>
</reference>
<feature type="transmembrane region" description="Helical" evidence="7">
    <location>
        <begin position="48"/>
        <end position="67"/>
    </location>
</feature>
<keyword evidence="3" id="KW-1003">Cell membrane</keyword>
<gene>
    <name evidence="9" type="ORF">GCM10025778_00260</name>
</gene>
<evidence type="ECO:0000256" key="6">
    <source>
        <dbReference type="ARBA" id="ARBA00023136"/>
    </source>
</evidence>
<comment type="caution">
    <text evidence="9">The sequence shown here is derived from an EMBL/GenBank/DDBJ whole genome shotgun (WGS) entry which is preliminary data.</text>
</comment>
<evidence type="ECO:0000313" key="10">
    <source>
        <dbReference type="Proteomes" id="UP001501257"/>
    </source>
</evidence>
<evidence type="ECO:0000256" key="3">
    <source>
        <dbReference type="ARBA" id="ARBA00022475"/>
    </source>
</evidence>
<evidence type="ECO:0000313" key="9">
    <source>
        <dbReference type="EMBL" id="GAA5225496.1"/>
    </source>
</evidence>
<keyword evidence="4 7" id="KW-0812">Transmembrane</keyword>
<feature type="transmembrane region" description="Helical" evidence="7">
    <location>
        <begin position="193"/>
        <end position="217"/>
    </location>
</feature>
<comment type="subcellular location">
    <subcellularLocation>
        <location evidence="1">Cell membrane</location>
        <topology evidence="1">Multi-pass membrane protein</topology>
    </subcellularLocation>
</comment>
<evidence type="ECO:0000259" key="8">
    <source>
        <dbReference type="PROSITE" id="PS50850"/>
    </source>
</evidence>
<dbReference type="Proteomes" id="UP001501257">
    <property type="component" value="Unassembled WGS sequence"/>
</dbReference>
<evidence type="ECO:0000256" key="2">
    <source>
        <dbReference type="ARBA" id="ARBA00022448"/>
    </source>
</evidence>
<keyword evidence="2" id="KW-0813">Transport</keyword>
<sequence>MGAVASYAHPTEPQVRQPAPARFTIGNILSSGAFLSLSFLPPESFDAWGWRLPFIAAFPLLFVALWIRARVDESPAFKQVKGEAEVRKLPAVTVIREYPRAIFMAAALAFISIGSFFLVTTFAISYGTGTVGLSSATMLIATLSAAILQIVTVLVTGRLADRIEPTRLALIGCIATALLAFPAVAALSSGSPVLAVLAIVVIVQPIAISYAVTGVILPRLFGADVRYSGVAIGFNIAGLVGGFVPLIATYLLLVSGSQWWTIAAFLLVIALISIIGTLAAQTTIRKRMNA</sequence>
<feature type="transmembrane region" description="Helical" evidence="7">
    <location>
        <begin position="136"/>
        <end position="156"/>
    </location>
</feature>
<feature type="transmembrane region" description="Helical" evidence="7">
    <location>
        <begin position="259"/>
        <end position="280"/>
    </location>
</feature>
<evidence type="ECO:0000256" key="4">
    <source>
        <dbReference type="ARBA" id="ARBA00022692"/>
    </source>
</evidence>
<dbReference type="PANTHER" id="PTHR43045:SF1">
    <property type="entry name" value="SHIKIMATE TRANSPORTER"/>
    <property type="match status" value="1"/>
</dbReference>
<dbReference type="Pfam" id="PF07690">
    <property type="entry name" value="MFS_1"/>
    <property type="match status" value="1"/>
</dbReference>
<dbReference type="Gene3D" id="1.20.1250.20">
    <property type="entry name" value="MFS general substrate transporter like domains"/>
    <property type="match status" value="2"/>
</dbReference>
<dbReference type="EMBL" id="BAABLK010000002">
    <property type="protein sequence ID" value="GAA5225496.1"/>
    <property type="molecule type" value="Genomic_DNA"/>
</dbReference>
<organism evidence="9 10">
    <name type="scientific">Paeniglutamicibacter antarcticus</name>
    <dbReference type="NCBI Taxonomy" id="494023"/>
    <lineage>
        <taxon>Bacteria</taxon>
        <taxon>Bacillati</taxon>
        <taxon>Actinomycetota</taxon>
        <taxon>Actinomycetes</taxon>
        <taxon>Micrococcales</taxon>
        <taxon>Micrococcaceae</taxon>
        <taxon>Paeniglutamicibacter</taxon>
    </lineage>
</organism>
<evidence type="ECO:0000256" key="5">
    <source>
        <dbReference type="ARBA" id="ARBA00022989"/>
    </source>
</evidence>
<name>A0ABP9TH52_9MICC</name>
<dbReference type="InterPro" id="IPR011701">
    <property type="entry name" value="MFS"/>
</dbReference>
<proteinExistence type="predicted"/>
<keyword evidence="6 7" id="KW-0472">Membrane</keyword>
<feature type="transmembrane region" description="Helical" evidence="7">
    <location>
        <begin position="168"/>
        <end position="187"/>
    </location>
</feature>
<keyword evidence="10" id="KW-1185">Reference proteome</keyword>
<protein>
    <recommendedName>
        <fullName evidence="8">Major facilitator superfamily (MFS) profile domain-containing protein</fullName>
    </recommendedName>
</protein>
<feature type="domain" description="Major facilitator superfamily (MFS) profile" evidence="8">
    <location>
        <begin position="1"/>
        <end position="288"/>
    </location>
</feature>
<feature type="transmembrane region" description="Helical" evidence="7">
    <location>
        <begin position="229"/>
        <end position="253"/>
    </location>
</feature>
<dbReference type="PANTHER" id="PTHR43045">
    <property type="entry name" value="SHIKIMATE TRANSPORTER"/>
    <property type="match status" value="1"/>
</dbReference>
<evidence type="ECO:0000256" key="1">
    <source>
        <dbReference type="ARBA" id="ARBA00004651"/>
    </source>
</evidence>